<sequence length="161" mass="16824">MQLQIETPGAPDERAQTGNSGTVRRAAVATLALLGVLAVAGAAAASSSGASGSAAMPRARADDLPGRRMEDVGINKAPGGVKPEFPFKNDHCVGKMEGNVTDPDEDGAGYICSKAIGEPNCTTPEELSSLYCACCFCYRQCRMQKTPDALCIYQEGFCPDD</sequence>
<evidence type="ECO:0000313" key="3">
    <source>
        <dbReference type="Proteomes" id="UP000751190"/>
    </source>
</evidence>
<name>A0A8J5XBW3_DIALT</name>
<feature type="region of interest" description="Disordered" evidence="1">
    <location>
        <begin position="1"/>
        <end position="21"/>
    </location>
</feature>
<accession>A0A8J5XBW3</accession>
<dbReference type="AlphaFoldDB" id="A0A8J5XBW3"/>
<keyword evidence="3" id="KW-1185">Reference proteome</keyword>
<protein>
    <submittedName>
        <fullName evidence="2">Uncharacterized protein</fullName>
    </submittedName>
</protein>
<organism evidence="2 3">
    <name type="scientific">Diacronema lutheri</name>
    <name type="common">Unicellular marine alga</name>
    <name type="synonym">Monochrysis lutheri</name>
    <dbReference type="NCBI Taxonomy" id="2081491"/>
    <lineage>
        <taxon>Eukaryota</taxon>
        <taxon>Haptista</taxon>
        <taxon>Haptophyta</taxon>
        <taxon>Pavlovophyceae</taxon>
        <taxon>Pavlovales</taxon>
        <taxon>Pavlovaceae</taxon>
        <taxon>Diacronema</taxon>
    </lineage>
</organism>
<feature type="compositionally biased region" description="Low complexity" evidence="1">
    <location>
        <begin position="48"/>
        <end position="58"/>
    </location>
</feature>
<feature type="compositionally biased region" description="Basic and acidic residues" evidence="1">
    <location>
        <begin position="59"/>
        <end position="73"/>
    </location>
</feature>
<evidence type="ECO:0000313" key="2">
    <source>
        <dbReference type="EMBL" id="KAG8460753.1"/>
    </source>
</evidence>
<evidence type="ECO:0000256" key="1">
    <source>
        <dbReference type="SAM" id="MobiDB-lite"/>
    </source>
</evidence>
<dbReference type="Proteomes" id="UP000751190">
    <property type="component" value="Unassembled WGS sequence"/>
</dbReference>
<comment type="caution">
    <text evidence="2">The sequence shown here is derived from an EMBL/GenBank/DDBJ whole genome shotgun (WGS) entry which is preliminary data.</text>
</comment>
<proteinExistence type="predicted"/>
<dbReference type="OrthoDB" id="10568856at2759"/>
<reference evidence="2" key="1">
    <citation type="submission" date="2021-05" db="EMBL/GenBank/DDBJ databases">
        <title>The genome of the haptophyte Pavlova lutheri (Diacronema luteri, Pavlovales) - a model for lipid biosynthesis in eukaryotic algae.</title>
        <authorList>
            <person name="Hulatt C.J."/>
            <person name="Posewitz M.C."/>
        </authorList>
    </citation>
    <scope>NUCLEOTIDE SEQUENCE</scope>
    <source>
        <strain evidence="2">NIVA-4/92</strain>
    </source>
</reference>
<gene>
    <name evidence="2" type="ORF">KFE25_010808</name>
</gene>
<dbReference type="EMBL" id="JAGTXO010000030">
    <property type="protein sequence ID" value="KAG8460753.1"/>
    <property type="molecule type" value="Genomic_DNA"/>
</dbReference>
<feature type="region of interest" description="Disordered" evidence="1">
    <location>
        <begin position="48"/>
        <end position="81"/>
    </location>
</feature>